<sequence length="886" mass="104964">MSQLKKKKNYHTDKNEKIDENDFIDYSSESSISYNESMEHLESLKYAHSNYLYHSSSSKRKNKKNKTNSNARKYIKAFPTTPNLKNKKWTKKNEYQNDKNDIITIKISKSNKFIKNLANSFKTKFFLSDTNSKIQNHKKRDYLLPDIKFSKQNNLTNILKEEILKEINYFIQQNYTRPNEQLNSAINISKAIEFFLVKNVPFSILDINFANKSFLLLLERIGNAISNKYYSIQIGMKQFDLSFFTLCLKLKNKKLEIENKRIIKNRLDLLVAMELIQHFKKYPFLNNVQCSIKDPILTIASPYAKLIANSITKDIHKELSRHITANKNAIPYKILEIYPDFEEFLNKNFIHRYLYLYHHSITVDLSNKPEKILIMYKGKMENWTDIKDKIVFKEDGVTLEGKYSQEGIIDEGVYNWTELKPFMHRSSSNVTKNLTSSNSKDTFNHDKKENTPLSINVDNINVNNINLQSISPHSTKCSDEDDDNTLTNDFINFDDSTELKMIYKSLYNNIDYYSSKYKLFSRIYKEGINQDIYEAAEKFIYYDIHFNNQKDPYEHTWGSHYLFEYCSWITSRPRFSGDHAWIRLKTPDGNVYSVGLYREEKRHIYDQFVFPMRMKSCKYMSPDVSEFWKGYYSTISVEITKEQFEKIKAKIEEYQRLAEYHPYQLLNANCASWASDIASIVDIHFPNDLPLSKILFNNVKVQNIGKKIFETKLMAPHFIFFNKALAFIINTINLIFGAGMIDKKLKNKEQSKIEPFIKNIKDMFDPNKIIIIHPFIIGYHVRNYIITWRLDQIFKLEKKLKEIVENLKETKHQYLLQRKESLHKGISLKDFNNDNSTNAIKIRHYQDEIKSIYQKIENIRYSIPNKFRKKHIIPEGDLYTQYPLND</sequence>
<dbReference type="Proteomes" id="UP000193719">
    <property type="component" value="Unassembled WGS sequence"/>
</dbReference>
<evidence type="ECO:0000256" key="1">
    <source>
        <dbReference type="SAM" id="Phobius"/>
    </source>
</evidence>
<evidence type="ECO:0000313" key="2">
    <source>
        <dbReference type="EMBL" id="ORX44826.1"/>
    </source>
</evidence>
<proteinExistence type="predicted"/>
<organism evidence="2 3">
    <name type="scientific">Piromyces finnis</name>
    <dbReference type="NCBI Taxonomy" id="1754191"/>
    <lineage>
        <taxon>Eukaryota</taxon>
        <taxon>Fungi</taxon>
        <taxon>Fungi incertae sedis</taxon>
        <taxon>Chytridiomycota</taxon>
        <taxon>Chytridiomycota incertae sedis</taxon>
        <taxon>Neocallimastigomycetes</taxon>
        <taxon>Neocallimastigales</taxon>
        <taxon>Neocallimastigaceae</taxon>
        <taxon>Piromyces</taxon>
    </lineage>
</organism>
<reference evidence="2 3" key="2">
    <citation type="submission" date="2016-08" db="EMBL/GenBank/DDBJ databases">
        <title>Pervasive Adenine N6-methylation of Active Genes in Fungi.</title>
        <authorList>
            <consortium name="DOE Joint Genome Institute"/>
            <person name="Mondo S.J."/>
            <person name="Dannebaum R.O."/>
            <person name="Kuo R.C."/>
            <person name="Labutti K."/>
            <person name="Haridas S."/>
            <person name="Kuo A."/>
            <person name="Salamov A."/>
            <person name="Ahrendt S.R."/>
            <person name="Lipzen A."/>
            <person name="Sullivan W."/>
            <person name="Andreopoulos W.B."/>
            <person name="Clum A."/>
            <person name="Lindquist E."/>
            <person name="Daum C."/>
            <person name="Ramamoorthy G.K."/>
            <person name="Gryganskyi A."/>
            <person name="Culley D."/>
            <person name="Magnuson J.K."/>
            <person name="James T.Y."/>
            <person name="O'Malley M.A."/>
            <person name="Stajich J.E."/>
            <person name="Spatafora J.W."/>
            <person name="Visel A."/>
            <person name="Grigoriev I.V."/>
        </authorList>
    </citation>
    <scope>NUCLEOTIDE SEQUENCE [LARGE SCALE GENOMIC DNA]</scope>
    <source>
        <strain evidence="3">finn</strain>
    </source>
</reference>
<accession>A0A1Y1V179</accession>
<feature type="transmembrane region" description="Helical" evidence="1">
    <location>
        <begin position="718"/>
        <end position="741"/>
    </location>
</feature>
<name>A0A1Y1V179_9FUNG</name>
<evidence type="ECO:0008006" key="4">
    <source>
        <dbReference type="Google" id="ProtNLM"/>
    </source>
</evidence>
<keyword evidence="1" id="KW-0812">Transmembrane</keyword>
<keyword evidence="1" id="KW-0472">Membrane</keyword>
<dbReference type="AlphaFoldDB" id="A0A1Y1V179"/>
<keyword evidence="1" id="KW-1133">Transmembrane helix</keyword>
<dbReference type="EMBL" id="MCFH01000043">
    <property type="protein sequence ID" value="ORX44826.1"/>
    <property type="molecule type" value="Genomic_DNA"/>
</dbReference>
<keyword evidence="3" id="KW-1185">Reference proteome</keyword>
<comment type="caution">
    <text evidence="2">The sequence shown here is derived from an EMBL/GenBank/DDBJ whole genome shotgun (WGS) entry which is preliminary data.</text>
</comment>
<evidence type="ECO:0000313" key="3">
    <source>
        <dbReference type="Proteomes" id="UP000193719"/>
    </source>
</evidence>
<dbReference type="OrthoDB" id="2145170at2759"/>
<reference evidence="2 3" key="1">
    <citation type="submission" date="2016-08" db="EMBL/GenBank/DDBJ databases">
        <title>Genomes of anaerobic fungi encode conserved fungal cellulosomes for biomass hydrolysis.</title>
        <authorList>
            <consortium name="DOE Joint Genome Institute"/>
            <person name="Haitjema C.H."/>
            <person name="Gilmore S.P."/>
            <person name="Henske J.K."/>
            <person name="Solomon K.V."/>
            <person name="De Groot R."/>
            <person name="Kuo A."/>
            <person name="Mondo S.J."/>
            <person name="Salamov A.A."/>
            <person name="Labutti K."/>
            <person name="Zhao Z."/>
            <person name="Chiniquy J."/>
            <person name="Barry K."/>
            <person name="Brewer H.M."/>
            <person name="Purvine S.O."/>
            <person name="Wright A.T."/>
            <person name="Boxma B."/>
            <person name="Van Alen T."/>
            <person name="Hackstein J.H."/>
            <person name="Baker S.E."/>
            <person name="Grigoriev I.V."/>
            <person name="O'Malley M.A."/>
        </authorList>
    </citation>
    <scope>NUCLEOTIDE SEQUENCE [LARGE SCALE GENOMIC DNA]</scope>
    <source>
        <strain evidence="3">finn</strain>
    </source>
</reference>
<protein>
    <recommendedName>
        <fullName evidence="4">DUF4105 domain-containing protein</fullName>
    </recommendedName>
</protein>
<gene>
    <name evidence="2" type="ORF">BCR36DRAFT_414798</name>
</gene>